<sequence length="164" mass="18416">MERPNVLDVPDEMALSREKFYAVLAARIQPTHRPRWYLSALACLAALNHQDEVASLYTLLLKSYIPKEEQLDLTRKIREALVILVGIIGAAKIGNALRALSEVTPDGLRDPTCYRKWENHEHAVARGRDFAKSIYGENNERGRSSRIASPDYDFVVLGNGNIGL</sequence>
<dbReference type="OrthoDB" id="5537330at2759"/>
<dbReference type="AlphaFoldDB" id="A0A0D2IDE7"/>
<dbReference type="VEuPathDB" id="FungiDB:Z518_07407"/>
<dbReference type="STRING" id="1442369.A0A0D2IDE7"/>
<dbReference type="RefSeq" id="XP_013270990.1">
    <property type="nucleotide sequence ID" value="XM_013415536.1"/>
</dbReference>
<dbReference type="InterPro" id="IPR029032">
    <property type="entry name" value="AhpD-like"/>
</dbReference>
<reference evidence="1 2" key="1">
    <citation type="submission" date="2015-01" db="EMBL/GenBank/DDBJ databases">
        <title>The Genome Sequence of Rhinocladiella mackenzie CBS 650.93.</title>
        <authorList>
            <consortium name="The Broad Institute Genomics Platform"/>
            <person name="Cuomo C."/>
            <person name="de Hoog S."/>
            <person name="Gorbushina A."/>
            <person name="Stielow B."/>
            <person name="Teixiera M."/>
            <person name="Abouelleil A."/>
            <person name="Chapman S.B."/>
            <person name="Priest M."/>
            <person name="Young S.K."/>
            <person name="Wortman J."/>
            <person name="Nusbaum C."/>
            <person name="Birren B."/>
        </authorList>
    </citation>
    <scope>NUCLEOTIDE SEQUENCE [LARGE SCALE GENOMIC DNA]</scope>
    <source>
        <strain evidence="1 2">CBS 650.93</strain>
    </source>
</reference>
<proteinExistence type="predicted"/>
<dbReference type="InterPro" id="IPR052999">
    <property type="entry name" value="PTS1_Protein"/>
</dbReference>
<dbReference type="PANTHER" id="PTHR28180">
    <property type="entry name" value="CONSERVED MITOCHONDRIAL PROTEIN-RELATED"/>
    <property type="match status" value="1"/>
</dbReference>
<dbReference type="Gene3D" id="1.20.1290.10">
    <property type="entry name" value="AhpD-like"/>
    <property type="match status" value="1"/>
</dbReference>
<evidence type="ECO:0000313" key="1">
    <source>
        <dbReference type="EMBL" id="KIX03854.1"/>
    </source>
</evidence>
<dbReference type="Proteomes" id="UP000053617">
    <property type="component" value="Unassembled WGS sequence"/>
</dbReference>
<dbReference type="HOGENOM" id="CLU_1619973_0_0_1"/>
<gene>
    <name evidence="1" type="ORF">Z518_07407</name>
</gene>
<protein>
    <submittedName>
        <fullName evidence="1">Uncharacterized protein</fullName>
    </submittedName>
</protein>
<name>A0A0D2IDE7_9EURO</name>
<dbReference type="GeneID" id="25295478"/>
<accession>A0A0D2IDE7</accession>
<evidence type="ECO:0000313" key="2">
    <source>
        <dbReference type="Proteomes" id="UP000053617"/>
    </source>
</evidence>
<organism evidence="1 2">
    <name type="scientific">Rhinocladiella mackenziei CBS 650.93</name>
    <dbReference type="NCBI Taxonomy" id="1442369"/>
    <lineage>
        <taxon>Eukaryota</taxon>
        <taxon>Fungi</taxon>
        <taxon>Dikarya</taxon>
        <taxon>Ascomycota</taxon>
        <taxon>Pezizomycotina</taxon>
        <taxon>Eurotiomycetes</taxon>
        <taxon>Chaetothyriomycetidae</taxon>
        <taxon>Chaetothyriales</taxon>
        <taxon>Herpotrichiellaceae</taxon>
        <taxon>Rhinocladiella</taxon>
    </lineage>
</organism>
<keyword evidence="2" id="KW-1185">Reference proteome</keyword>
<dbReference type="EMBL" id="KN847479">
    <property type="protein sequence ID" value="KIX03854.1"/>
    <property type="molecule type" value="Genomic_DNA"/>
</dbReference>
<dbReference type="SUPFAM" id="SSF69118">
    <property type="entry name" value="AhpD-like"/>
    <property type="match status" value="1"/>
</dbReference>